<organism evidence="1 2">
    <name type="scientific">Gonium pectorale</name>
    <name type="common">Green alga</name>
    <dbReference type="NCBI Taxonomy" id="33097"/>
    <lineage>
        <taxon>Eukaryota</taxon>
        <taxon>Viridiplantae</taxon>
        <taxon>Chlorophyta</taxon>
        <taxon>core chlorophytes</taxon>
        <taxon>Chlorophyceae</taxon>
        <taxon>CS clade</taxon>
        <taxon>Chlamydomonadales</taxon>
        <taxon>Volvocaceae</taxon>
        <taxon>Gonium</taxon>
    </lineage>
</organism>
<protein>
    <submittedName>
        <fullName evidence="1">Uncharacterized protein</fullName>
    </submittedName>
</protein>
<comment type="caution">
    <text evidence="1">The sequence shown here is derived from an EMBL/GenBank/DDBJ whole genome shotgun (WGS) entry which is preliminary data.</text>
</comment>
<reference evidence="2" key="1">
    <citation type="journal article" date="2016" name="Nat. Commun.">
        <title>The Gonium pectorale genome demonstrates co-option of cell cycle regulation during the evolution of multicellularity.</title>
        <authorList>
            <person name="Hanschen E.R."/>
            <person name="Marriage T.N."/>
            <person name="Ferris P.J."/>
            <person name="Hamaji T."/>
            <person name="Toyoda A."/>
            <person name="Fujiyama A."/>
            <person name="Neme R."/>
            <person name="Noguchi H."/>
            <person name="Minakuchi Y."/>
            <person name="Suzuki M."/>
            <person name="Kawai-Toyooka H."/>
            <person name="Smith D.R."/>
            <person name="Sparks H."/>
            <person name="Anderson J."/>
            <person name="Bakaric R."/>
            <person name="Luria V."/>
            <person name="Karger A."/>
            <person name="Kirschner M.W."/>
            <person name="Durand P.M."/>
            <person name="Michod R.E."/>
            <person name="Nozaki H."/>
            <person name="Olson B.J."/>
        </authorList>
    </citation>
    <scope>NUCLEOTIDE SEQUENCE [LARGE SCALE GENOMIC DNA]</scope>
    <source>
        <strain evidence="2">NIES-2863</strain>
    </source>
</reference>
<accession>A0A150GXS7</accession>
<gene>
    <name evidence="1" type="ORF">GPECTOR_4g659</name>
</gene>
<sequence length="181" mass="19045">MLAAYLAALHPSFGRLAVLTAWPAGPWLGGRPSLSTDILCLATALSHLPPVSDVAEPPLVTGDWCYNAPLWGNPLLPNVGAVGRRPGLEALHGPLFDCRRLLTVGDAVRVDAALSAFEEERRQALAAEAGFGIFAVLAGRWGALLRRKLASSGGAHGTLQDRTFARAAVLPGLAHCRPPHP</sequence>
<dbReference type="OrthoDB" id="536206at2759"/>
<dbReference type="EMBL" id="LSYV01000005">
    <property type="protein sequence ID" value="KXZ54594.1"/>
    <property type="molecule type" value="Genomic_DNA"/>
</dbReference>
<evidence type="ECO:0000313" key="2">
    <source>
        <dbReference type="Proteomes" id="UP000075714"/>
    </source>
</evidence>
<keyword evidence="2" id="KW-1185">Reference proteome</keyword>
<dbReference type="Proteomes" id="UP000075714">
    <property type="component" value="Unassembled WGS sequence"/>
</dbReference>
<proteinExistence type="predicted"/>
<evidence type="ECO:0000313" key="1">
    <source>
        <dbReference type="EMBL" id="KXZ54594.1"/>
    </source>
</evidence>
<name>A0A150GXS7_GONPE</name>
<dbReference type="AlphaFoldDB" id="A0A150GXS7"/>